<comment type="subcellular location">
    <subcellularLocation>
        <location evidence="1 8">Periplasm</location>
    </subcellularLocation>
</comment>
<dbReference type="Pfam" id="PF00127">
    <property type="entry name" value="Copper-bind"/>
    <property type="match status" value="1"/>
</dbReference>
<evidence type="ECO:0000256" key="8">
    <source>
        <dbReference type="RuleBase" id="RU363017"/>
    </source>
</evidence>
<evidence type="ECO:0000256" key="1">
    <source>
        <dbReference type="ARBA" id="ARBA00004418"/>
    </source>
</evidence>
<comment type="function">
    <text evidence="8">Transfers electrons from cytochrome c551 to cytochrome oxidase.</text>
</comment>
<dbReference type="InterPro" id="IPR008972">
    <property type="entry name" value="Cupredoxin"/>
</dbReference>
<evidence type="ECO:0000256" key="4">
    <source>
        <dbReference type="ARBA" id="ARBA00022764"/>
    </source>
</evidence>
<comment type="caution">
    <text evidence="10">The sequence shown here is derived from an EMBL/GenBank/DDBJ whole genome shotgun (WGS) entry which is preliminary data.</text>
</comment>
<evidence type="ECO:0000313" key="10">
    <source>
        <dbReference type="EMBL" id="MBF8178892.1"/>
    </source>
</evidence>
<feature type="domain" description="Blue (type 1) copper" evidence="9">
    <location>
        <begin position="23"/>
        <end position="148"/>
    </location>
</feature>
<dbReference type="RefSeq" id="WP_195876078.1">
    <property type="nucleotide sequence ID" value="NZ_JADOEL010000013.1"/>
</dbReference>
<dbReference type="InterPro" id="IPR014068">
    <property type="entry name" value="Azurin"/>
</dbReference>
<evidence type="ECO:0000259" key="9">
    <source>
        <dbReference type="Pfam" id="PF00127"/>
    </source>
</evidence>
<evidence type="ECO:0000256" key="7">
    <source>
        <dbReference type="ARBA" id="ARBA00023157"/>
    </source>
</evidence>
<protein>
    <recommendedName>
        <fullName evidence="8">Azurin</fullName>
    </recommendedName>
</protein>
<name>A0ABS0EYH5_9BURK</name>
<dbReference type="EMBL" id="JADOEL010000013">
    <property type="protein sequence ID" value="MBF8178892.1"/>
    <property type="molecule type" value="Genomic_DNA"/>
</dbReference>
<keyword evidence="4 8" id="KW-0574">Periplasm</keyword>
<reference evidence="10 11" key="1">
    <citation type="submission" date="2020-11" db="EMBL/GenBank/DDBJ databases">
        <title>WGS of Herminiimonas contaminans strain Marseille-Q4544 isolated from planarians Schmidtea mediterranea.</title>
        <authorList>
            <person name="Kangale L."/>
        </authorList>
    </citation>
    <scope>NUCLEOTIDE SEQUENCE [LARGE SCALE GENOMIC DNA]</scope>
    <source>
        <strain evidence="10 11">Marseille-Q4544</strain>
    </source>
</reference>
<keyword evidence="11" id="KW-1185">Reference proteome</keyword>
<dbReference type="CDD" id="cd13922">
    <property type="entry name" value="Azurin"/>
    <property type="match status" value="1"/>
</dbReference>
<feature type="signal peptide" evidence="8">
    <location>
        <begin position="1"/>
        <end position="21"/>
    </location>
</feature>
<accession>A0ABS0EYH5</accession>
<dbReference type="Proteomes" id="UP000657372">
    <property type="component" value="Unassembled WGS sequence"/>
</dbReference>
<organism evidence="10 11">
    <name type="scientific">Herminiimonas contaminans</name>
    <dbReference type="NCBI Taxonomy" id="1111140"/>
    <lineage>
        <taxon>Bacteria</taxon>
        <taxon>Pseudomonadati</taxon>
        <taxon>Pseudomonadota</taxon>
        <taxon>Betaproteobacteria</taxon>
        <taxon>Burkholderiales</taxon>
        <taxon>Oxalobacteraceae</taxon>
        <taxon>Herminiimonas</taxon>
    </lineage>
</organism>
<keyword evidence="7" id="KW-1015">Disulfide bond</keyword>
<dbReference type="SUPFAM" id="SSF49503">
    <property type="entry name" value="Cupredoxins"/>
    <property type="match status" value="1"/>
</dbReference>
<keyword evidence="5 8" id="KW-0249">Electron transport</keyword>
<dbReference type="InterPro" id="IPR028871">
    <property type="entry name" value="BlueCu_1_BS"/>
</dbReference>
<dbReference type="PROSITE" id="PS00196">
    <property type="entry name" value="COPPER_BLUE"/>
    <property type="match status" value="1"/>
</dbReference>
<evidence type="ECO:0000256" key="2">
    <source>
        <dbReference type="ARBA" id="ARBA00022448"/>
    </source>
</evidence>
<evidence type="ECO:0000313" key="11">
    <source>
        <dbReference type="Proteomes" id="UP000657372"/>
    </source>
</evidence>
<dbReference type="Gene3D" id="2.60.40.420">
    <property type="entry name" value="Cupredoxins - blue copper proteins"/>
    <property type="match status" value="1"/>
</dbReference>
<keyword evidence="2 8" id="KW-0813">Transport</keyword>
<sequence>MKVWKPALVLMMAGLSSHVMAADCSVEISSNDAMQFDKTSISVPQSCKQFTVKLKHSGKMAKNIMGHNWVLTKTADMQGVASDGIAAGLDKSYLKAGDARVIAHTKVIGGGESDTISFAPSKLKAGEAYSFFCSFPGHSGIMKGTVQVTK</sequence>
<evidence type="ECO:0000256" key="3">
    <source>
        <dbReference type="ARBA" id="ARBA00022723"/>
    </source>
</evidence>
<evidence type="ECO:0000256" key="6">
    <source>
        <dbReference type="ARBA" id="ARBA00023008"/>
    </source>
</evidence>
<dbReference type="InterPro" id="IPR000923">
    <property type="entry name" value="BlueCu_1"/>
</dbReference>
<dbReference type="NCBIfam" id="TIGR02695">
    <property type="entry name" value="azurin"/>
    <property type="match status" value="1"/>
</dbReference>
<dbReference type="InterPro" id="IPR050845">
    <property type="entry name" value="Cu-binding_ET"/>
</dbReference>
<gene>
    <name evidence="10" type="primary">azu</name>
    <name evidence="10" type="ORF">IXC47_14480</name>
</gene>
<keyword evidence="3 8" id="KW-0479">Metal-binding</keyword>
<dbReference type="PANTHER" id="PTHR38439:SF2">
    <property type="entry name" value="OUTER MEMBRANE PROTEIN H.8"/>
    <property type="match status" value="1"/>
</dbReference>
<keyword evidence="8" id="KW-0732">Signal</keyword>
<feature type="chain" id="PRO_5044950242" description="Azurin" evidence="8">
    <location>
        <begin position="22"/>
        <end position="150"/>
    </location>
</feature>
<keyword evidence="6 8" id="KW-0186">Copper</keyword>
<proteinExistence type="predicted"/>
<dbReference type="PANTHER" id="PTHR38439">
    <property type="entry name" value="AURACYANIN-B"/>
    <property type="match status" value="1"/>
</dbReference>
<evidence type="ECO:0000256" key="5">
    <source>
        <dbReference type="ARBA" id="ARBA00022982"/>
    </source>
</evidence>